<keyword evidence="3" id="KW-1185">Reference proteome</keyword>
<dbReference type="InterPro" id="IPR031165">
    <property type="entry name" value="GNAT_YJDJ"/>
</dbReference>
<keyword evidence="2" id="KW-0808">Transferase</keyword>
<evidence type="ECO:0000313" key="2">
    <source>
        <dbReference type="EMBL" id="MDT0677810.1"/>
    </source>
</evidence>
<dbReference type="Pfam" id="PF14542">
    <property type="entry name" value="Acetyltransf_CG"/>
    <property type="match status" value="1"/>
</dbReference>
<accession>A0ABU3D8Y4</accession>
<dbReference type="InterPro" id="IPR016181">
    <property type="entry name" value="Acyl_CoA_acyltransferase"/>
</dbReference>
<evidence type="ECO:0000259" key="1">
    <source>
        <dbReference type="PROSITE" id="PS51729"/>
    </source>
</evidence>
<comment type="caution">
    <text evidence="2">The sequence shown here is derived from an EMBL/GenBank/DDBJ whole genome shotgun (WGS) entry which is preliminary data.</text>
</comment>
<proteinExistence type="predicted"/>
<dbReference type="PANTHER" id="PTHR31435">
    <property type="entry name" value="PROTEIN NATD1"/>
    <property type="match status" value="1"/>
</dbReference>
<dbReference type="SUPFAM" id="SSF55729">
    <property type="entry name" value="Acyl-CoA N-acyltransferases (Nat)"/>
    <property type="match status" value="1"/>
</dbReference>
<dbReference type="EC" id="2.3.1.-" evidence="2"/>
<dbReference type="PANTHER" id="PTHR31435:SF10">
    <property type="entry name" value="BSR4717 PROTEIN"/>
    <property type="match status" value="1"/>
</dbReference>
<organism evidence="2 3">
    <name type="scientific">Autumnicola musiva</name>
    <dbReference type="NCBI Taxonomy" id="3075589"/>
    <lineage>
        <taxon>Bacteria</taxon>
        <taxon>Pseudomonadati</taxon>
        <taxon>Bacteroidota</taxon>
        <taxon>Flavobacteriia</taxon>
        <taxon>Flavobacteriales</taxon>
        <taxon>Flavobacteriaceae</taxon>
        <taxon>Autumnicola</taxon>
    </lineage>
</organism>
<dbReference type="RefSeq" id="WP_311504153.1">
    <property type="nucleotide sequence ID" value="NZ_JAVRHK010000012.1"/>
</dbReference>
<keyword evidence="2" id="KW-0012">Acyltransferase</keyword>
<dbReference type="PROSITE" id="PS51729">
    <property type="entry name" value="GNAT_YJDJ"/>
    <property type="match status" value="1"/>
</dbReference>
<evidence type="ECO:0000313" key="3">
    <source>
        <dbReference type="Proteomes" id="UP001262582"/>
    </source>
</evidence>
<gene>
    <name evidence="2" type="ORF">RM539_14585</name>
</gene>
<dbReference type="InterPro" id="IPR045057">
    <property type="entry name" value="Gcn5-rel_NAT"/>
</dbReference>
<reference evidence="2 3" key="1">
    <citation type="submission" date="2023-09" db="EMBL/GenBank/DDBJ databases">
        <authorList>
            <person name="Rey-Velasco X."/>
        </authorList>
    </citation>
    <scope>NUCLEOTIDE SEQUENCE [LARGE SCALE GENOMIC DNA]</scope>
    <source>
        <strain evidence="2 3">F117</strain>
    </source>
</reference>
<feature type="domain" description="N-acetyltransferase" evidence="1">
    <location>
        <begin position="7"/>
        <end position="94"/>
    </location>
</feature>
<name>A0ABU3D8Y4_9FLAO</name>
<dbReference type="GO" id="GO:0016746">
    <property type="term" value="F:acyltransferase activity"/>
    <property type="evidence" value="ECO:0007669"/>
    <property type="project" value="UniProtKB-KW"/>
</dbReference>
<dbReference type="Gene3D" id="3.40.630.30">
    <property type="match status" value="1"/>
</dbReference>
<dbReference type="Proteomes" id="UP001262582">
    <property type="component" value="Unassembled WGS sequence"/>
</dbReference>
<dbReference type="EMBL" id="JAVRHK010000012">
    <property type="protein sequence ID" value="MDT0677810.1"/>
    <property type="molecule type" value="Genomic_DNA"/>
</dbReference>
<sequence>MEDIKHKESESRGMFYIEGEKGIIAELTYQKQENNIIVIDHTKVDRKKEGQGLATKLVKKTVEFARENKLKIDPLCPFAEVQFERYESYNDVKASRY</sequence>
<protein>
    <submittedName>
        <fullName evidence="2">GNAT family N-acetyltransferase</fullName>
        <ecNumber evidence="2">2.3.1.-</ecNumber>
    </submittedName>
</protein>